<dbReference type="InterPro" id="IPR051547">
    <property type="entry name" value="TDP2-like"/>
</dbReference>
<evidence type="ECO:0000256" key="3">
    <source>
        <dbReference type="ARBA" id="ARBA00004322"/>
    </source>
</evidence>
<reference evidence="13" key="1">
    <citation type="journal article" date="2013" name="Science">
        <title>The Amborella genome and the evolution of flowering plants.</title>
        <authorList>
            <consortium name="Amborella Genome Project"/>
        </authorList>
    </citation>
    <scope>NUCLEOTIDE SEQUENCE [LARGE SCALE GENOMIC DNA]</scope>
</reference>
<evidence type="ECO:0000256" key="10">
    <source>
        <dbReference type="ARBA" id="ARBA00023242"/>
    </source>
</evidence>
<dbReference type="STRING" id="13333.U5D589"/>
<name>U5D589_AMBTC</name>
<comment type="cofactor">
    <cofactor evidence="2">
        <name>Mg(2+)</name>
        <dbReference type="ChEBI" id="CHEBI:18420"/>
    </cofactor>
</comment>
<accession>U5D589</accession>
<comment type="cofactor">
    <cofactor evidence="1">
        <name>Mn(2+)</name>
        <dbReference type="ChEBI" id="CHEBI:29035"/>
    </cofactor>
</comment>
<sequence length="297" mass="34693">MTYFAFIALFIDLKSSEESNTFVMLTYNVWFREDLKLIERMNAIGDIIREYDPDVICLQEVTPNIYHIFQQSMWWQKYQCSVSNELAAERPYFCMQLSRLPVKSFLCESFRNSIMGRELCVADIDAGMGRHLVVATTHLESPCPAPPSWNQMYSPERRTQAEESLQLLKDHPNVIFAGDMNWDEKIDGEFPLSNDWIDAWTELRPRENGWTYDTKANQMLSENRALQKRLDRFVCNMRDFKLSSIDMIGTKAIPGISYFKEKKVRKQMQKITLPVLPSDHYGLLLKICRKSGALTKR</sequence>
<dbReference type="InterPro" id="IPR005135">
    <property type="entry name" value="Endo/exonuclease/phosphatase"/>
</dbReference>
<dbReference type="OMA" id="IMMSNDK"/>
<dbReference type="PANTHER" id="PTHR15822">
    <property type="entry name" value="TRAF AND TNF RECEPTOR-ASSOCIATED PROTEIN"/>
    <property type="match status" value="1"/>
</dbReference>
<proteinExistence type="predicted"/>
<dbReference type="Gene3D" id="3.60.10.10">
    <property type="entry name" value="Endonuclease/exonuclease/phosphatase"/>
    <property type="match status" value="1"/>
</dbReference>
<dbReference type="Pfam" id="PF03372">
    <property type="entry name" value="Exo_endo_phos"/>
    <property type="match status" value="1"/>
</dbReference>
<evidence type="ECO:0000313" key="13">
    <source>
        <dbReference type="Proteomes" id="UP000017836"/>
    </source>
</evidence>
<dbReference type="FunFam" id="3.60.10.10:FF:000058">
    <property type="entry name" value="Tyrosyl-DNA phosphodiesterase 2"/>
    <property type="match status" value="1"/>
</dbReference>
<dbReference type="PANTHER" id="PTHR15822:SF4">
    <property type="entry name" value="TYROSYL-DNA PHOSPHODIESTERASE 2"/>
    <property type="match status" value="1"/>
</dbReference>
<feature type="domain" description="Endonuclease/exonuclease/phosphatase" evidence="11">
    <location>
        <begin position="25"/>
        <end position="237"/>
    </location>
</feature>
<dbReference type="GO" id="GO:0046872">
    <property type="term" value="F:metal ion binding"/>
    <property type="evidence" value="ECO:0007669"/>
    <property type="project" value="UniProtKB-KW"/>
</dbReference>
<evidence type="ECO:0000256" key="9">
    <source>
        <dbReference type="ARBA" id="ARBA00023204"/>
    </source>
</evidence>
<evidence type="ECO:0000313" key="12">
    <source>
        <dbReference type="EMBL" id="ERN17400.1"/>
    </source>
</evidence>
<organism evidence="12 13">
    <name type="scientific">Amborella trichopoda</name>
    <dbReference type="NCBI Taxonomy" id="13333"/>
    <lineage>
        <taxon>Eukaryota</taxon>
        <taxon>Viridiplantae</taxon>
        <taxon>Streptophyta</taxon>
        <taxon>Embryophyta</taxon>
        <taxon>Tracheophyta</taxon>
        <taxon>Spermatophyta</taxon>
        <taxon>Magnoliopsida</taxon>
        <taxon>Amborellales</taxon>
        <taxon>Amborellaceae</taxon>
        <taxon>Amborella</taxon>
    </lineage>
</organism>
<evidence type="ECO:0000256" key="4">
    <source>
        <dbReference type="ARBA" id="ARBA00022722"/>
    </source>
</evidence>
<keyword evidence="13" id="KW-1185">Reference proteome</keyword>
<dbReference type="EMBL" id="KI392350">
    <property type="protein sequence ID" value="ERN17400.1"/>
    <property type="molecule type" value="Genomic_DNA"/>
</dbReference>
<dbReference type="GO" id="GO:0070260">
    <property type="term" value="F:5'-tyrosyl-DNA phosphodiesterase activity"/>
    <property type="evidence" value="ECO:0000318"/>
    <property type="project" value="GO_Central"/>
</dbReference>
<evidence type="ECO:0000256" key="5">
    <source>
        <dbReference type="ARBA" id="ARBA00022723"/>
    </source>
</evidence>
<dbReference type="eggNOG" id="KOG2756">
    <property type="taxonomic scope" value="Eukaryota"/>
</dbReference>
<dbReference type="GO" id="GO:0016605">
    <property type="term" value="C:PML body"/>
    <property type="evidence" value="ECO:0000318"/>
    <property type="project" value="GO_Central"/>
</dbReference>
<evidence type="ECO:0000256" key="8">
    <source>
        <dbReference type="ARBA" id="ARBA00022842"/>
    </source>
</evidence>
<evidence type="ECO:0000256" key="6">
    <source>
        <dbReference type="ARBA" id="ARBA00022763"/>
    </source>
</evidence>
<gene>
    <name evidence="12" type="ORF">AMTR_s00037p00211070</name>
</gene>
<keyword evidence="8" id="KW-0460">Magnesium</keyword>
<dbReference type="Gramene" id="ERN17400">
    <property type="protein sequence ID" value="ERN17400"/>
    <property type="gene ID" value="AMTR_s00037p00211070"/>
</dbReference>
<dbReference type="InterPro" id="IPR036691">
    <property type="entry name" value="Endo/exonu/phosph_ase_sf"/>
</dbReference>
<keyword evidence="9" id="KW-0234">DNA repair</keyword>
<keyword evidence="10" id="KW-0539">Nucleus</keyword>
<evidence type="ECO:0000259" key="11">
    <source>
        <dbReference type="Pfam" id="PF03372"/>
    </source>
</evidence>
<dbReference type="HOGENOM" id="CLU_050478_0_0_1"/>
<keyword evidence="5" id="KW-0479">Metal-binding</keyword>
<dbReference type="GO" id="GO:0003697">
    <property type="term" value="F:single-stranded DNA binding"/>
    <property type="evidence" value="ECO:0000318"/>
    <property type="project" value="GO_Central"/>
</dbReference>
<dbReference type="GO" id="GO:0005737">
    <property type="term" value="C:cytoplasm"/>
    <property type="evidence" value="ECO:0000318"/>
    <property type="project" value="GO_Central"/>
</dbReference>
<dbReference type="GO" id="GO:0006302">
    <property type="term" value="P:double-strand break repair"/>
    <property type="evidence" value="ECO:0000318"/>
    <property type="project" value="GO_Central"/>
</dbReference>
<evidence type="ECO:0000256" key="7">
    <source>
        <dbReference type="ARBA" id="ARBA00022801"/>
    </source>
</evidence>
<protein>
    <recommendedName>
        <fullName evidence="11">Endonuclease/exonuclease/phosphatase domain-containing protein</fullName>
    </recommendedName>
</protein>
<dbReference type="Proteomes" id="UP000017836">
    <property type="component" value="Unassembled WGS sequence"/>
</dbReference>
<dbReference type="SUPFAM" id="SSF56219">
    <property type="entry name" value="DNase I-like"/>
    <property type="match status" value="1"/>
</dbReference>
<evidence type="ECO:0000256" key="2">
    <source>
        <dbReference type="ARBA" id="ARBA00001946"/>
    </source>
</evidence>
<keyword evidence="6" id="KW-0227">DNA damage</keyword>
<dbReference type="CDD" id="cd09080">
    <property type="entry name" value="TDP2"/>
    <property type="match status" value="1"/>
</dbReference>
<dbReference type="GO" id="GO:0004518">
    <property type="term" value="F:nuclease activity"/>
    <property type="evidence" value="ECO:0007669"/>
    <property type="project" value="UniProtKB-KW"/>
</dbReference>
<dbReference type="AlphaFoldDB" id="U5D589"/>
<keyword evidence="4" id="KW-0540">Nuclease</keyword>
<evidence type="ECO:0000256" key="1">
    <source>
        <dbReference type="ARBA" id="ARBA00001936"/>
    </source>
</evidence>
<comment type="subcellular location">
    <subcellularLocation>
        <location evidence="3">Nucleus</location>
        <location evidence="3">PML body</location>
    </subcellularLocation>
</comment>
<keyword evidence="7" id="KW-0378">Hydrolase</keyword>